<dbReference type="GO" id="GO:0019843">
    <property type="term" value="F:rRNA binding"/>
    <property type="evidence" value="ECO:0007669"/>
    <property type="project" value="UniProtKB-UniRule"/>
</dbReference>
<reference evidence="8" key="1">
    <citation type="submission" date="2016-04" db="EMBL/GenBank/DDBJ databases">
        <authorList>
            <person name="Tagini F."/>
        </authorList>
    </citation>
    <scope>NUCLEOTIDE SEQUENCE [LARGE SCALE GENOMIC DNA]</scope>
    <source>
        <strain evidence="8">CHUV0807</strain>
    </source>
</reference>
<dbReference type="InterPro" id="IPR013025">
    <property type="entry name" value="Ribosomal_uL23-like"/>
</dbReference>
<dbReference type="InterPro" id="IPR012677">
    <property type="entry name" value="Nucleotide-bd_a/b_plait_sf"/>
</dbReference>
<comment type="similarity">
    <text evidence="1 6">Belongs to the universal ribosomal protein uL23 family.</text>
</comment>
<evidence type="ECO:0000256" key="5">
    <source>
        <dbReference type="ARBA" id="ARBA00023274"/>
    </source>
</evidence>
<keyword evidence="2 6" id="KW-0699">rRNA-binding</keyword>
<accession>A0A1C3H682</accession>
<dbReference type="FunFam" id="3.30.70.330:FF:000001">
    <property type="entry name" value="50S ribosomal protein L23"/>
    <property type="match status" value="1"/>
</dbReference>
<dbReference type="NCBIfam" id="NF004359">
    <property type="entry name" value="PRK05738.1-3"/>
    <property type="match status" value="1"/>
</dbReference>
<dbReference type="NCBIfam" id="NF004363">
    <property type="entry name" value="PRK05738.2-4"/>
    <property type="match status" value="1"/>
</dbReference>
<keyword evidence="3 6" id="KW-0694">RNA-binding</keyword>
<dbReference type="GO" id="GO:0006412">
    <property type="term" value="P:translation"/>
    <property type="evidence" value="ECO:0007669"/>
    <property type="project" value="UniProtKB-UniRule"/>
</dbReference>
<evidence type="ECO:0000313" key="7">
    <source>
        <dbReference type="EMBL" id="SAM69548.1"/>
    </source>
</evidence>
<keyword evidence="5 6" id="KW-0687">Ribonucleoprotein</keyword>
<organism evidence="7 8">
    <name type="scientific">Cardiobacterium hominis</name>
    <dbReference type="NCBI Taxonomy" id="2718"/>
    <lineage>
        <taxon>Bacteria</taxon>
        <taxon>Pseudomonadati</taxon>
        <taxon>Pseudomonadota</taxon>
        <taxon>Gammaproteobacteria</taxon>
        <taxon>Cardiobacteriales</taxon>
        <taxon>Cardiobacteriaceae</taxon>
        <taxon>Cardiobacterium</taxon>
    </lineage>
</organism>
<name>A0A1C3H682_9GAMM</name>
<dbReference type="Gene3D" id="3.30.70.330">
    <property type="match status" value="1"/>
</dbReference>
<dbReference type="SUPFAM" id="SSF54189">
    <property type="entry name" value="Ribosomal proteins S24e, L23 and L15e"/>
    <property type="match status" value="1"/>
</dbReference>
<dbReference type="PANTHER" id="PTHR11620">
    <property type="entry name" value="60S RIBOSOMAL PROTEIN L23A"/>
    <property type="match status" value="1"/>
</dbReference>
<evidence type="ECO:0000256" key="3">
    <source>
        <dbReference type="ARBA" id="ARBA00022884"/>
    </source>
</evidence>
<dbReference type="HAMAP" id="MF_01369_B">
    <property type="entry name" value="Ribosomal_uL23_B"/>
    <property type="match status" value="1"/>
</dbReference>
<gene>
    <name evidence="6" type="primary">rplW</name>
    <name evidence="7" type="ORF">CHUV0807_2074</name>
</gene>
<dbReference type="Proteomes" id="UP000190837">
    <property type="component" value="Unassembled WGS sequence"/>
</dbReference>
<evidence type="ECO:0000256" key="4">
    <source>
        <dbReference type="ARBA" id="ARBA00022980"/>
    </source>
</evidence>
<sequence>MKQEYILQIIQGPLVTEKSSSATAKKQLVFKVARKATKEEIKEAVEQLLEVTVVAVNTINIKGKSKRFGQRAGYRKDFKKAYVSLDKGVDMEALLSEQA</sequence>
<dbReference type="InterPro" id="IPR012678">
    <property type="entry name" value="Ribosomal_uL23/eL15/eS24_sf"/>
</dbReference>
<proteinExistence type="inferred from homology"/>
<dbReference type="Pfam" id="PF00276">
    <property type="entry name" value="Ribosomal_L23"/>
    <property type="match status" value="1"/>
</dbReference>
<evidence type="ECO:0000256" key="1">
    <source>
        <dbReference type="ARBA" id="ARBA00006700"/>
    </source>
</evidence>
<dbReference type="EMBL" id="FKLO01000069">
    <property type="protein sequence ID" value="SAM69548.1"/>
    <property type="molecule type" value="Genomic_DNA"/>
</dbReference>
<dbReference type="AlphaFoldDB" id="A0A1C3H682"/>
<dbReference type="GO" id="GO:1990904">
    <property type="term" value="C:ribonucleoprotein complex"/>
    <property type="evidence" value="ECO:0007669"/>
    <property type="project" value="UniProtKB-KW"/>
</dbReference>
<evidence type="ECO:0000256" key="2">
    <source>
        <dbReference type="ARBA" id="ARBA00022730"/>
    </source>
</evidence>
<evidence type="ECO:0000256" key="6">
    <source>
        <dbReference type="HAMAP-Rule" id="MF_01369"/>
    </source>
</evidence>
<evidence type="ECO:0000313" key="8">
    <source>
        <dbReference type="Proteomes" id="UP000190837"/>
    </source>
</evidence>
<protein>
    <recommendedName>
        <fullName evidence="6">Large ribosomal subunit protein uL23</fullName>
    </recommendedName>
</protein>
<dbReference type="GO" id="GO:0003735">
    <property type="term" value="F:structural constituent of ribosome"/>
    <property type="evidence" value="ECO:0007669"/>
    <property type="project" value="InterPro"/>
</dbReference>
<comment type="function">
    <text evidence="6">One of the early assembly proteins it binds 23S rRNA. One of the proteins that surrounds the polypeptide exit tunnel on the outside of the ribosome. Forms the main docking site for trigger factor binding to the ribosome.</text>
</comment>
<comment type="subunit">
    <text evidence="6">Part of the 50S ribosomal subunit. Contacts protein L29, and trigger factor when it is bound to the ribosome.</text>
</comment>
<keyword evidence="4 6" id="KW-0689">Ribosomal protein</keyword>
<dbReference type="GO" id="GO:0005840">
    <property type="term" value="C:ribosome"/>
    <property type="evidence" value="ECO:0007669"/>
    <property type="project" value="UniProtKB-KW"/>
</dbReference>
<dbReference type="RefSeq" id="WP_079541713.1">
    <property type="nucleotide sequence ID" value="NZ_CP171111.1"/>
</dbReference>